<keyword evidence="4" id="KW-1185">Reference proteome</keyword>
<dbReference type="SUPFAM" id="SSF56784">
    <property type="entry name" value="HAD-like"/>
    <property type="match status" value="1"/>
</dbReference>
<comment type="similarity">
    <text evidence="1">Belongs to the HAD-like hydrolase superfamily.</text>
</comment>
<dbReference type="KEGG" id="dfd:Desfe_0272"/>
<dbReference type="Pfam" id="PF00702">
    <property type="entry name" value="Hydrolase"/>
    <property type="match status" value="1"/>
</dbReference>
<dbReference type="AlphaFoldDB" id="I3XQF9"/>
<accession>I3XQF9</accession>
<evidence type="ECO:0000313" key="4">
    <source>
        <dbReference type="Proteomes" id="UP000006175"/>
    </source>
</evidence>
<sequence length="242" mass="26929">MAGCLAISFDIWGTLVDLNKTLDHLSEIASNRLGLSIDEARRAIYVSHEEARKLRRFTPNIPPLELISRGKEIIAAKLSTSLNTVDSILMEAFTTVEPGSIIYPDVIPALSKLHDEGIYMGVVGNVLFWPSAYTMIILNKTGLSKYFRVAIFSDIIGYSKPDREIFLEFAKTSGFEPNRVIHVGDNVIEDVGGALSSGFLGVLINRGSNRSIYVWELNAAVINDMRNLVDFYREASLKICRK</sequence>
<dbReference type="InterPro" id="IPR006439">
    <property type="entry name" value="HAD-SF_hydro_IA"/>
</dbReference>
<dbReference type="eggNOG" id="arCOG02291">
    <property type="taxonomic scope" value="Archaea"/>
</dbReference>
<name>I3XQF9_DESAM</name>
<dbReference type="OrthoDB" id="27736at2157"/>
<dbReference type="NCBIfam" id="TIGR01549">
    <property type="entry name" value="HAD-SF-IA-v1"/>
    <property type="match status" value="1"/>
</dbReference>
<dbReference type="PANTHER" id="PTHR43316:SF3">
    <property type="entry name" value="HALOACID DEHALOGENASE, TYPE II (AFU_ORTHOLOGUE AFUA_2G07750)-RELATED"/>
    <property type="match status" value="1"/>
</dbReference>
<proteinExistence type="inferred from homology"/>
<protein>
    <submittedName>
        <fullName evidence="3">Haloacid dehalogenase domain protein hydrolase</fullName>
    </submittedName>
</protein>
<dbReference type="GO" id="GO:0016787">
    <property type="term" value="F:hydrolase activity"/>
    <property type="evidence" value="ECO:0007669"/>
    <property type="project" value="UniProtKB-KW"/>
</dbReference>
<dbReference type="GeneID" id="13061960"/>
<dbReference type="RefSeq" id="WP_014767086.1">
    <property type="nucleotide sequence ID" value="NC_018001.1"/>
</dbReference>
<reference evidence="3 4" key="1">
    <citation type="journal article" date="2012" name="J. Bacteriol.">
        <title>Complete Genome Sequence of Desulfurococcus fermentans, a Hyperthermophilic Cellulolytic Crenarchaeon Isolated from a Freshwater Hot Spring in Kamchatka, Russia.</title>
        <authorList>
            <person name="Susanti D."/>
            <person name="Johnson E.F."/>
            <person name="Rodriguez J.R."/>
            <person name="Anderson I."/>
            <person name="Perevalova A.A."/>
            <person name="Kyrpides N."/>
            <person name="Lucas S."/>
            <person name="Han J."/>
            <person name="Lapidus A."/>
            <person name="Cheng J.F."/>
            <person name="Goodwin L."/>
            <person name="Pitluck S."/>
            <person name="Mavrommatis K."/>
            <person name="Peters L."/>
            <person name="Land M.L."/>
            <person name="Hauser L."/>
            <person name="Gopalan V."/>
            <person name="Chan P.P."/>
            <person name="Lowe T.M."/>
            <person name="Atomi H."/>
            <person name="Bonch-Osmolovskaya E.A."/>
            <person name="Woyke T."/>
            <person name="Mukhopadhyay B."/>
        </authorList>
    </citation>
    <scope>NUCLEOTIDE SEQUENCE [LARGE SCALE GENOMIC DNA]</scope>
    <source>
        <strain evidence="3 4">DSM 16532</strain>
    </source>
</reference>
<dbReference type="EMBL" id="CP003321">
    <property type="protein sequence ID" value="AFL66183.1"/>
    <property type="molecule type" value="Genomic_DNA"/>
</dbReference>
<gene>
    <name evidence="3" type="ORF">Desfe_0272</name>
</gene>
<dbReference type="SFLD" id="SFLDG01129">
    <property type="entry name" value="C1.5:_HAD__Beta-PGM__Phosphata"/>
    <property type="match status" value="1"/>
</dbReference>
<dbReference type="Gene3D" id="1.10.150.400">
    <property type="match status" value="1"/>
</dbReference>
<evidence type="ECO:0000313" key="3">
    <source>
        <dbReference type="EMBL" id="AFL66183.1"/>
    </source>
</evidence>
<dbReference type="Proteomes" id="UP000006175">
    <property type="component" value="Chromosome"/>
</dbReference>
<dbReference type="InterPro" id="IPR023214">
    <property type="entry name" value="HAD_sf"/>
</dbReference>
<dbReference type="HOGENOM" id="CLU_045011_8_3_2"/>
<evidence type="ECO:0000256" key="2">
    <source>
        <dbReference type="ARBA" id="ARBA00022801"/>
    </source>
</evidence>
<dbReference type="PANTHER" id="PTHR43316">
    <property type="entry name" value="HYDROLASE, HALOACID DELAHOGENASE-RELATED"/>
    <property type="match status" value="1"/>
</dbReference>
<evidence type="ECO:0000256" key="1">
    <source>
        <dbReference type="ARBA" id="ARBA00007958"/>
    </source>
</evidence>
<organism evidence="3 4">
    <name type="scientific">Desulfurococcus amylolyticus DSM 16532</name>
    <dbReference type="NCBI Taxonomy" id="768672"/>
    <lineage>
        <taxon>Archaea</taxon>
        <taxon>Thermoproteota</taxon>
        <taxon>Thermoprotei</taxon>
        <taxon>Desulfurococcales</taxon>
        <taxon>Desulfurococcaceae</taxon>
        <taxon>Desulfurococcus</taxon>
    </lineage>
</organism>
<dbReference type="InterPro" id="IPR051540">
    <property type="entry name" value="S-2-haloacid_dehalogenase"/>
</dbReference>
<dbReference type="InterPro" id="IPR036412">
    <property type="entry name" value="HAD-like_sf"/>
</dbReference>
<keyword evidence="2 3" id="KW-0378">Hydrolase</keyword>
<dbReference type="SFLD" id="SFLDS00003">
    <property type="entry name" value="Haloacid_Dehalogenase"/>
    <property type="match status" value="1"/>
</dbReference>
<dbReference type="Gene3D" id="3.40.50.1000">
    <property type="entry name" value="HAD superfamily/HAD-like"/>
    <property type="match status" value="1"/>
</dbReference>